<dbReference type="GO" id="GO:0005634">
    <property type="term" value="C:nucleus"/>
    <property type="evidence" value="ECO:0007669"/>
    <property type="project" value="TreeGrafter"/>
</dbReference>
<evidence type="ECO:0000256" key="1">
    <source>
        <dbReference type="ARBA" id="ARBA00022722"/>
    </source>
</evidence>
<dbReference type="Gene3D" id="3.30.420.10">
    <property type="entry name" value="Ribonuclease H-like superfamily/Ribonuclease H"/>
    <property type="match status" value="1"/>
</dbReference>
<dbReference type="GO" id="GO:0008408">
    <property type="term" value="F:3'-5' exonuclease activity"/>
    <property type="evidence" value="ECO:0007669"/>
    <property type="project" value="TreeGrafter"/>
</dbReference>
<proteinExistence type="predicted"/>
<dbReference type="GO" id="GO:0003676">
    <property type="term" value="F:nucleic acid binding"/>
    <property type="evidence" value="ECO:0007669"/>
    <property type="project" value="InterPro"/>
</dbReference>
<protein>
    <submittedName>
        <fullName evidence="3">OLC1v1004276C1</fullName>
    </submittedName>
</protein>
<dbReference type="PANTHER" id="PTHR13620:SF121">
    <property type="entry name" value="EMB|CAB82946.1-RELATED"/>
    <property type="match status" value="1"/>
</dbReference>
<dbReference type="InterPro" id="IPR051132">
    <property type="entry name" value="3-5_Exonuclease_domain"/>
</dbReference>
<dbReference type="PANTHER" id="PTHR13620">
    <property type="entry name" value="3-5 EXONUCLEASE"/>
    <property type="match status" value="1"/>
</dbReference>
<gene>
    <name evidence="3" type="ORF">OLC1_LOCUS14083</name>
</gene>
<reference evidence="3" key="1">
    <citation type="submission" date="2023-03" db="EMBL/GenBank/DDBJ databases">
        <authorList>
            <person name="Julca I."/>
        </authorList>
    </citation>
    <scope>NUCLEOTIDE SEQUENCE</scope>
</reference>
<dbReference type="AlphaFoldDB" id="A0AAV1DCL0"/>
<sequence>MDIPWRFLSRMYVYDTEINGVKVKATLAKQDEIVEKELSELKKSLMHTDFPVVGVDFKFSRRSTFGRDFDGSAPDRTEWLPSLLVLYVKGRCLIIQLDHLFPLSLARFLNDESICFVGIKIDYHLKSLKEHHRSLCISSKAGDLTRYGADIQELAACVLKNRSLLYCPELSDLARRIEFEIQDTDESTASPPDWGAIVFTEEEIKYAIQDAHSCYCIGKKLLYTLA</sequence>
<dbReference type="InterPro" id="IPR036397">
    <property type="entry name" value="RNaseH_sf"/>
</dbReference>
<keyword evidence="1" id="KW-0540">Nuclease</keyword>
<organism evidence="3 4">
    <name type="scientific">Oldenlandia corymbosa var. corymbosa</name>
    <dbReference type="NCBI Taxonomy" id="529605"/>
    <lineage>
        <taxon>Eukaryota</taxon>
        <taxon>Viridiplantae</taxon>
        <taxon>Streptophyta</taxon>
        <taxon>Embryophyta</taxon>
        <taxon>Tracheophyta</taxon>
        <taxon>Spermatophyta</taxon>
        <taxon>Magnoliopsida</taxon>
        <taxon>eudicotyledons</taxon>
        <taxon>Gunneridae</taxon>
        <taxon>Pentapetalae</taxon>
        <taxon>asterids</taxon>
        <taxon>lamiids</taxon>
        <taxon>Gentianales</taxon>
        <taxon>Rubiaceae</taxon>
        <taxon>Rubioideae</taxon>
        <taxon>Spermacoceae</taxon>
        <taxon>Hedyotis-Oldenlandia complex</taxon>
        <taxon>Oldenlandia</taxon>
    </lineage>
</organism>
<evidence type="ECO:0000313" key="3">
    <source>
        <dbReference type="EMBL" id="CAI9105368.1"/>
    </source>
</evidence>
<name>A0AAV1DCL0_OLDCO</name>
<accession>A0AAV1DCL0</accession>
<evidence type="ECO:0000256" key="2">
    <source>
        <dbReference type="ARBA" id="ARBA00022801"/>
    </source>
</evidence>
<dbReference type="GO" id="GO:0005737">
    <property type="term" value="C:cytoplasm"/>
    <property type="evidence" value="ECO:0007669"/>
    <property type="project" value="TreeGrafter"/>
</dbReference>
<dbReference type="SUPFAM" id="SSF53098">
    <property type="entry name" value="Ribonuclease H-like"/>
    <property type="match status" value="1"/>
</dbReference>
<keyword evidence="4" id="KW-1185">Reference proteome</keyword>
<dbReference type="EMBL" id="OX459122">
    <property type="protein sequence ID" value="CAI9105368.1"/>
    <property type="molecule type" value="Genomic_DNA"/>
</dbReference>
<dbReference type="Proteomes" id="UP001161247">
    <property type="component" value="Chromosome 5"/>
</dbReference>
<dbReference type="InterPro" id="IPR012337">
    <property type="entry name" value="RNaseH-like_sf"/>
</dbReference>
<keyword evidence="2" id="KW-0378">Hydrolase</keyword>
<evidence type="ECO:0000313" key="4">
    <source>
        <dbReference type="Proteomes" id="UP001161247"/>
    </source>
</evidence>